<evidence type="ECO:0000256" key="9">
    <source>
        <dbReference type="PROSITE-ProRule" id="PRU01240"/>
    </source>
</evidence>
<dbReference type="SUPFAM" id="SSF52743">
    <property type="entry name" value="Subtilisin-like"/>
    <property type="match status" value="1"/>
</dbReference>
<dbReference type="InterPro" id="IPR036852">
    <property type="entry name" value="Peptidase_S8/S53_dom_sf"/>
</dbReference>
<dbReference type="Proteomes" id="UP000633814">
    <property type="component" value="Unassembled WGS sequence"/>
</dbReference>
<evidence type="ECO:0000256" key="4">
    <source>
        <dbReference type="ARBA" id="ARBA00022670"/>
    </source>
</evidence>
<dbReference type="Pfam" id="PF05922">
    <property type="entry name" value="Inhibitor_I9"/>
    <property type="match status" value="1"/>
</dbReference>
<dbReference type="Gene3D" id="3.40.50.200">
    <property type="entry name" value="Peptidase S8/S53 domain"/>
    <property type="match status" value="1"/>
</dbReference>
<dbReference type="Gene3D" id="3.30.70.80">
    <property type="entry name" value="Peptidase S8 propeptide/proteinase inhibitor I9"/>
    <property type="match status" value="1"/>
</dbReference>
<dbReference type="PROSITE" id="PS00136">
    <property type="entry name" value="SUBTILASE_ASP"/>
    <property type="match status" value="1"/>
</dbReference>
<dbReference type="CDD" id="cd04818">
    <property type="entry name" value="PA_subtilisin_1"/>
    <property type="match status" value="1"/>
</dbReference>
<evidence type="ECO:0000256" key="11">
    <source>
        <dbReference type="SAM" id="SignalP"/>
    </source>
</evidence>
<comment type="subcellular location">
    <subcellularLocation>
        <location evidence="1">Secreted</location>
    </subcellularLocation>
</comment>
<dbReference type="CDD" id="cd04852">
    <property type="entry name" value="Peptidases_S8_3"/>
    <property type="match status" value="1"/>
</dbReference>
<gene>
    <name evidence="16" type="ORF">JAO78_006725</name>
</gene>
<evidence type="ECO:0000313" key="17">
    <source>
        <dbReference type="Proteomes" id="UP000633814"/>
    </source>
</evidence>
<reference evidence="16 17" key="1">
    <citation type="submission" date="2021-10" db="EMBL/GenBank/DDBJ databases">
        <title>Alishewanella koreense sp. nov. isolated from seawater of southwestern coast in South Korea and the proposal for the reclassification of Rheinheimera perlucida and Rheinheimera tuosuensis as Arsukibacterium perlucida and Arsukibacterium tuosuensis.</title>
        <authorList>
            <person name="Kim K.H."/>
            <person name="Ruan W."/>
            <person name="Kim K.R."/>
            <person name="Baek J.H."/>
            <person name="Jeon C.O."/>
        </authorList>
    </citation>
    <scope>NUCLEOTIDE SEQUENCE [LARGE SCALE GENOMIC DNA]</scope>
    <source>
        <strain evidence="16 17">16-MA</strain>
    </source>
</reference>
<keyword evidence="7 9" id="KW-0720">Serine protease</keyword>
<feature type="active site" description="Charge relay system" evidence="9">
    <location>
        <position position="617"/>
    </location>
</feature>
<dbReference type="InterPro" id="IPR010259">
    <property type="entry name" value="S8pro/Inhibitor_I9"/>
</dbReference>
<dbReference type="PANTHER" id="PTHR10795">
    <property type="entry name" value="PROPROTEIN CONVERTASE SUBTILISIN/KEXIN"/>
    <property type="match status" value="1"/>
</dbReference>
<protein>
    <submittedName>
        <fullName evidence="16">S8 family serine peptidase</fullName>
    </submittedName>
</protein>
<evidence type="ECO:0000256" key="2">
    <source>
        <dbReference type="ARBA" id="ARBA00011073"/>
    </source>
</evidence>
<feature type="chain" id="PRO_5046819155" evidence="11">
    <location>
        <begin position="24"/>
        <end position="1059"/>
    </location>
</feature>
<feature type="domain" description="Inhibitor I9" evidence="14">
    <location>
        <begin position="110"/>
        <end position="156"/>
    </location>
</feature>
<dbReference type="InterPro" id="IPR046450">
    <property type="entry name" value="PA_dom_sf"/>
</dbReference>
<dbReference type="Pfam" id="PF02225">
    <property type="entry name" value="PA"/>
    <property type="match status" value="1"/>
</dbReference>
<dbReference type="InterPro" id="IPR037045">
    <property type="entry name" value="S8pro/Inhibitor_I9_sf"/>
</dbReference>
<keyword evidence="3" id="KW-0964">Secreted</keyword>
<feature type="active site" description="Charge relay system" evidence="9">
    <location>
        <position position="278"/>
    </location>
</feature>
<dbReference type="InterPro" id="IPR023827">
    <property type="entry name" value="Peptidase_S8_Asp-AS"/>
</dbReference>
<dbReference type="Pfam" id="PF00082">
    <property type="entry name" value="Peptidase_S8"/>
    <property type="match status" value="1"/>
</dbReference>
<evidence type="ECO:0000259" key="12">
    <source>
        <dbReference type="Pfam" id="PF00082"/>
    </source>
</evidence>
<evidence type="ECO:0000256" key="3">
    <source>
        <dbReference type="ARBA" id="ARBA00022525"/>
    </source>
</evidence>
<dbReference type="InterPro" id="IPR023828">
    <property type="entry name" value="Peptidase_S8_Ser-AS"/>
</dbReference>
<name>A0ABS8C2G2_9ALTE</name>
<feature type="domain" description="Subtilisin-like protease fibronectin type-III" evidence="15">
    <location>
        <begin position="728"/>
        <end position="834"/>
    </location>
</feature>
<evidence type="ECO:0000256" key="1">
    <source>
        <dbReference type="ARBA" id="ARBA00004613"/>
    </source>
</evidence>
<dbReference type="PROSITE" id="PS51892">
    <property type="entry name" value="SUBTILASE"/>
    <property type="match status" value="1"/>
</dbReference>
<dbReference type="InterPro" id="IPR034197">
    <property type="entry name" value="Peptidases_S8_3"/>
</dbReference>
<evidence type="ECO:0000256" key="8">
    <source>
        <dbReference type="ARBA" id="ARBA00023180"/>
    </source>
</evidence>
<feature type="active site" description="Charge relay system" evidence="9">
    <location>
        <position position="191"/>
    </location>
</feature>
<dbReference type="InterPro" id="IPR045051">
    <property type="entry name" value="SBT"/>
</dbReference>
<accession>A0ABS8C2G2</accession>
<feature type="domain" description="PA" evidence="13">
    <location>
        <begin position="452"/>
        <end position="534"/>
    </location>
</feature>
<dbReference type="InterPro" id="IPR003137">
    <property type="entry name" value="PA_domain"/>
</dbReference>
<dbReference type="SUPFAM" id="SSF52025">
    <property type="entry name" value="PA domain"/>
    <property type="match status" value="1"/>
</dbReference>
<dbReference type="Gene3D" id="2.60.40.2310">
    <property type="match status" value="1"/>
</dbReference>
<evidence type="ECO:0000259" key="14">
    <source>
        <dbReference type="Pfam" id="PF05922"/>
    </source>
</evidence>
<evidence type="ECO:0000256" key="7">
    <source>
        <dbReference type="ARBA" id="ARBA00022825"/>
    </source>
</evidence>
<feature type="signal peptide" evidence="11">
    <location>
        <begin position="1"/>
        <end position="23"/>
    </location>
</feature>
<keyword evidence="4 9" id="KW-0645">Protease</keyword>
<feature type="domain" description="Peptidase S8/S53" evidence="12">
    <location>
        <begin position="182"/>
        <end position="671"/>
    </location>
</feature>
<dbReference type="InterPro" id="IPR015500">
    <property type="entry name" value="Peptidase_S8_subtilisin-rel"/>
</dbReference>
<dbReference type="PRINTS" id="PR00723">
    <property type="entry name" value="SUBTILISIN"/>
</dbReference>
<proteinExistence type="inferred from homology"/>
<dbReference type="InterPro" id="IPR041469">
    <property type="entry name" value="Subtilisin-like_FN3"/>
</dbReference>
<dbReference type="Gene3D" id="3.50.30.30">
    <property type="match status" value="1"/>
</dbReference>
<comment type="similarity">
    <text evidence="2 9 10">Belongs to the peptidase S8 family.</text>
</comment>
<evidence type="ECO:0000259" key="13">
    <source>
        <dbReference type="Pfam" id="PF02225"/>
    </source>
</evidence>
<keyword evidence="17" id="KW-1185">Reference proteome</keyword>
<evidence type="ECO:0000256" key="10">
    <source>
        <dbReference type="RuleBase" id="RU003355"/>
    </source>
</evidence>
<evidence type="ECO:0000259" key="15">
    <source>
        <dbReference type="Pfam" id="PF17766"/>
    </source>
</evidence>
<dbReference type="RefSeq" id="WP_226750597.1">
    <property type="nucleotide sequence ID" value="NZ_JAEINI020000003.1"/>
</dbReference>
<keyword evidence="5 11" id="KW-0732">Signal</keyword>
<keyword evidence="8" id="KW-0325">Glycoprotein</keyword>
<dbReference type="Pfam" id="PF17766">
    <property type="entry name" value="fn3_6"/>
    <property type="match status" value="1"/>
</dbReference>
<keyword evidence="6 9" id="KW-0378">Hydrolase</keyword>
<evidence type="ECO:0000313" key="16">
    <source>
        <dbReference type="EMBL" id="MCB5226506.1"/>
    </source>
</evidence>
<organism evidence="16 17">
    <name type="scientific">Alishewanella maricola</name>
    <dbReference type="NCBI Taxonomy" id="2795740"/>
    <lineage>
        <taxon>Bacteria</taxon>
        <taxon>Pseudomonadati</taxon>
        <taxon>Pseudomonadota</taxon>
        <taxon>Gammaproteobacteria</taxon>
        <taxon>Alteromonadales</taxon>
        <taxon>Alteromonadaceae</taxon>
        <taxon>Alishewanella</taxon>
    </lineage>
</organism>
<evidence type="ECO:0000256" key="5">
    <source>
        <dbReference type="ARBA" id="ARBA00022729"/>
    </source>
</evidence>
<dbReference type="InterPro" id="IPR000209">
    <property type="entry name" value="Peptidase_S8/S53_dom"/>
</dbReference>
<comment type="caution">
    <text evidence="16">The sequence shown here is derived from an EMBL/GenBank/DDBJ whole genome shotgun (WGS) entry which is preliminary data.</text>
</comment>
<dbReference type="EMBL" id="JAEINI020000003">
    <property type="protein sequence ID" value="MCB5226506.1"/>
    <property type="molecule type" value="Genomic_DNA"/>
</dbReference>
<sequence>MKFNKCLITITLSAALASMYANANTSPYIVQVDSSQLTATGPAPAIQAASGMYIVELKGATAINMAAQLGELRPSNQLVAIAGNNYNAKSPKIEAYAAALKAKQVSVAAEIGVLDVLHKYVHTFNGFSARLSPEQLNAISNHPDVAAVYPDELHQLQTANTPKFMGLVSNAGDGLHDTGIVGEDVIVGILDSGIWPENPSFSSEGNTLENTYGPAPAGWDGECNVGSVGAADGTAPLDEFTCNNKLIGARYFGSAFSSVYNIRFELGEFASPRDADGHGSHTASTAAGNAGVTASLRGANVGAVSGIAPRARIAAYKVCWNSNYTNASGTAERGCFFGDSLAAIDQAVVDGVDVLNYSIGNSQAINSPVYNASLSAANAGVFFSASAGNSGPTAATVSNIAPWITTVAASTYDGVSAVIGNELTINSGTLAPSGIFSVPAVIGSPVPVGGLTADLALASPIEACGPLSSNLTGKIALIARGGCPFADKLLNAQAAGAMGAVVYTLSGTPIAMGGTVTGLNIPGVMVFNADGLALVNSVNTGVTNVTMSLNGAATEAVEVGNIMASFSSRGVNTQTGDILKPDITAPGVRILAATSPAQLRFGGNPQGENFAYLQGTSMSSPHIAGMAALLAGQYPGWSPAKIKSAMMTTARQNLVKENGTTPASPFDFGAGHVAPASSLNPGLVYDANLGDYLGFLCGQGEAGLVSSVRFGANCNDITASGFATDASQLNYPSIAIAQLAGKETISRTVTDVSGDGGSYTVNVEAPAGTTVTVKTFDAAGNAIPSGLLEVTPNGKASYSLTFNSVPGFPVNQWVFGAVTLERTDGLTVRSPIAVNQVPSATIVVPESLSLKLNRGRALFFVETLYSGSFTADYQGLSLPFGVNKTSPSNPGAFNFGVNVAAANRYTTFEVPAGSTLLRISTRDALVSVPGTNLDLELWACRAAGCSPLQNSKGPDANEDMIIVNPQNSENTDINFYLLMVQGVNLLGNNSVNYQALIWIVDDKENTTRVSASPRAVDGRLQNISLLTRDLNPNGLYMGTVTFTDGNGEVQGTTALEVQP</sequence>
<evidence type="ECO:0000256" key="6">
    <source>
        <dbReference type="ARBA" id="ARBA00022801"/>
    </source>
</evidence>
<dbReference type="PROSITE" id="PS00138">
    <property type="entry name" value="SUBTILASE_SER"/>
    <property type="match status" value="1"/>
</dbReference>
<dbReference type="SUPFAM" id="SSF54897">
    <property type="entry name" value="Protease propeptides/inhibitors"/>
    <property type="match status" value="1"/>
</dbReference>